<name>A0A4S8PXP0_9HYPH</name>
<evidence type="ECO:0000313" key="1">
    <source>
        <dbReference type="EMBL" id="THV34722.1"/>
    </source>
</evidence>
<gene>
    <name evidence="1" type="ORF">FAA86_13625</name>
</gene>
<dbReference type="AlphaFoldDB" id="A0A4S8PXP0"/>
<evidence type="ECO:0000313" key="2">
    <source>
        <dbReference type="Proteomes" id="UP000307378"/>
    </source>
</evidence>
<sequence>MIDWDFTGLSDEEIDAYMRAIKSGDDLRGHFGERSLDFIVRNYVRLAQIGELEKSWLTTYVFTSHFQDVGFDKLKAIFDACDRSILQAHHDCVPVAEGISTERISLFRGCAGPVHTPGMSWTTSLDKAIHYAKWHVEWHLRPGQAPEMAVYATTVELREVYCRVNRNEDEFIVVPDNLWRIDIPESEFRLDRPRH</sequence>
<protein>
    <submittedName>
        <fullName evidence="1">Uncharacterized protein</fullName>
    </submittedName>
</protein>
<reference evidence="1 2" key="1">
    <citation type="submission" date="2019-04" db="EMBL/GenBank/DDBJ databases">
        <title>genome sequence of strain W3.</title>
        <authorList>
            <person name="Gao J."/>
            <person name="Sun J."/>
        </authorList>
    </citation>
    <scope>NUCLEOTIDE SEQUENCE [LARGE SCALE GENOMIC DNA]</scope>
    <source>
        <strain evidence="1 2">W3</strain>
    </source>
</reference>
<accession>A0A4S8PXP0</accession>
<dbReference type="EMBL" id="STGU01000007">
    <property type="protein sequence ID" value="THV34722.1"/>
    <property type="molecule type" value="Genomic_DNA"/>
</dbReference>
<comment type="caution">
    <text evidence="1">The sequence shown here is derived from an EMBL/GenBank/DDBJ whole genome shotgun (WGS) entry which is preliminary data.</text>
</comment>
<organism evidence="1 2">
    <name type="scientific">Rhizobium rosettiformans W3</name>
    <dbReference type="NCBI Taxonomy" id="538378"/>
    <lineage>
        <taxon>Bacteria</taxon>
        <taxon>Pseudomonadati</taxon>
        <taxon>Pseudomonadota</taxon>
        <taxon>Alphaproteobacteria</taxon>
        <taxon>Hyphomicrobiales</taxon>
        <taxon>Rhizobiaceae</taxon>
        <taxon>Rhizobium/Agrobacterium group</taxon>
        <taxon>Rhizobium</taxon>
    </lineage>
</organism>
<proteinExistence type="predicted"/>
<dbReference type="Proteomes" id="UP000307378">
    <property type="component" value="Unassembled WGS sequence"/>
</dbReference>
<dbReference type="RefSeq" id="WP_136541410.1">
    <property type="nucleotide sequence ID" value="NZ_STGU01000007.1"/>
</dbReference>